<reference evidence="11" key="1">
    <citation type="journal article" date="2016" name="Front. Microbiol.">
        <title>The complete genome sequence of hyperthermophile Dictyoglomus turgidum DSM 6724 reveals a specialized carbohydrate fermentor.</title>
        <authorList>
            <person name="Brumm P.J."/>
            <person name="Gowda K."/>
            <person name="Robb F.T."/>
            <person name="Mead D.A."/>
        </authorList>
    </citation>
    <scope>NUCLEOTIDE SEQUENCE [LARGE SCALE GENOMIC DNA]</scope>
    <source>
        <strain evidence="11">DSM 6724 / Z-1310</strain>
    </source>
</reference>
<evidence type="ECO:0000256" key="5">
    <source>
        <dbReference type="ARBA" id="ARBA00022801"/>
    </source>
</evidence>
<evidence type="ECO:0000256" key="2">
    <source>
        <dbReference type="ARBA" id="ARBA00001946"/>
    </source>
</evidence>
<dbReference type="FunFam" id="3.90.79.10:FF:000024">
    <property type="entry name" value="ADP-ribose pyrophosphatase"/>
    <property type="match status" value="1"/>
</dbReference>
<dbReference type="SUPFAM" id="SSF55811">
    <property type="entry name" value="Nudix"/>
    <property type="match status" value="1"/>
</dbReference>
<dbReference type="InParanoid" id="B8E251"/>
<feature type="domain" description="Nudix hydrolase" evidence="9">
    <location>
        <begin position="46"/>
        <end position="176"/>
    </location>
</feature>
<comment type="cofactor">
    <cofactor evidence="2">
        <name>Mg(2+)</name>
        <dbReference type="ChEBI" id="CHEBI:18420"/>
    </cofactor>
</comment>
<dbReference type="PATRIC" id="fig|515635.4.peg.1085"/>
<dbReference type="OrthoDB" id="9806150at2"/>
<comment type="catalytic activity">
    <reaction evidence="1">
        <text>GDP-alpha-D-mannose + H2O = alpha-D-mannose 1-phosphate + GMP + 2 H(+)</text>
        <dbReference type="Rhea" id="RHEA:27978"/>
        <dbReference type="ChEBI" id="CHEBI:15377"/>
        <dbReference type="ChEBI" id="CHEBI:15378"/>
        <dbReference type="ChEBI" id="CHEBI:57527"/>
        <dbReference type="ChEBI" id="CHEBI:58115"/>
        <dbReference type="ChEBI" id="CHEBI:58409"/>
    </reaction>
</comment>
<dbReference type="PANTHER" id="PTHR11839">
    <property type="entry name" value="UDP/ADP-SUGAR PYROPHOSPHATASE"/>
    <property type="match status" value="1"/>
</dbReference>
<dbReference type="EnsemblBacteria" id="ACK42328">
    <property type="protein sequence ID" value="ACK42328"/>
    <property type="gene ID" value="Dtur_1048"/>
</dbReference>
<dbReference type="HOGENOM" id="CLU_062658_5_1_0"/>
<accession>B8E251</accession>
<evidence type="ECO:0000256" key="4">
    <source>
        <dbReference type="ARBA" id="ARBA00016377"/>
    </source>
</evidence>
<organism evidence="10 11">
    <name type="scientific">Dictyoglomus turgidum (strain DSM 6724 / Z-1310)</name>
    <dbReference type="NCBI Taxonomy" id="515635"/>
    <lineage>
        <taxon>Bacteria</taxon>
        <taxon>Pseudomonadati</taxon>
        <taxon>Dictyoglomota</taxon>
        <taxon>Dictyoglomia</taxon>
        <taxon>Dictyoglomales</taxon>
        <taxon>Dictyoglomaceae</taxon>
        <taxon>Dictyoglomus</taxon>
    </lineage>
</organism>
<evidence type="ECO:0000313" key="11">
    <source>
        <dbReference type="Proteomes" id="UP000007719"/>
    </source>
</evidence>
<dbReference type="PANTHER" id="PTHR11839:SF18">
    <property type="entry name" value="NUDIX HYDROLASE DOMAIN-CONTAINING PROTEIN"/>
    <property type="match status" value="1"/>
</dbReference>
<dbReference type="InterPro" id="IPR015797">
    <property type="entry name" value="NUDIX_hydrolase-like_dom_sf"/>
</dbReference>
<dbReference type="PROSITE" id="PS00893">
    <property type="entry name" value="NUDIX_BOX"/>
    <property type="match status" value="1"/>
</dbReference>
<dbReference type="FunCoup" id="B8E251">
    <property type="interactions" value="285"/>
</dbReference>
<protein>
    <recommendedName>
        <fullName evidence="4">GDP-mannose pyrophosphatase</fullName>
    </recommendedName>
    <alternativeName>
        <fullName evidence="6">GDP-mannose hydrolase</fullName>
    </alternativeName>
    <alternativeName>
        <fullName evidence="7">GDPMK</fullName>
    </alternativeName>
</protein>
<dbReference type="InterPro" id="IPR000086">
    <property type="entry name" value="NUDIX_hydrolase_dom"/>
</dbReference>
<evidence type="ECO:0000256" key="6">
    <source>
        <dbReference type="ARBA" id="ARBA00032162"/>
    </source>
</evidence>
<evidence type="ECO:0000256" key="1">
    <source>
        <dbReference type="ARBA" id="ARBA00000847"/>
    </source>
</evidence>
<evidence type="ECO:0000313" key="10">
    <source>
        <dbReference type="EMBL" id="ACK42328.1"/>
    </source>
</evidence>
<dbReference type="AlphaFoldDB" id="B8E251"/>
<dbReference type="EMBL" id="CP001251">
    <property type="protein sequence ID" value="ACK42328.1"/>
    <property type="molecule type" value="Genomic_DNA"/>
</dbReference>
<dbReference type="PROSITE" id="PS51462">
    <property type="entry name" value="NUDIX"/>
    <property type="match status" value="1"/>
</dbReference>
<keyword evidence="11" id="KW-1185">Reference proteome</keyword>
<dbReference type="InterPro" id="IPR020084">
    <property type="entry name" value="NUDIX_hydrolase_CS"/>
</dbReference>
<evidence type="ECO:0000259" key="9">
    <source>
        <dbReference type="PROSITE" id="PS51462"/>
    </source>
</evidence>
<evidence type="ECO:0000256" key="7">
    <source>
        <dbReference type="ARBA" id="ARBA00032272"/>
    </source>
</evidence>
<dbReference type="PRINTS" id="PR00502">
    <property type="entry name" value="NUDIXFAMILY"/>
</dbReference>
<evidence type="ECO:0000256" key="3">
    <source>
        <dbReference type="ARBA" id="ARBA00007275"/>
    </source>
</evidence>
<evidence type="ECO:0000256" key="8">
    <source>
        <dbReference type="RuleBase" id="RU003476"/>
    </source>
</evidence>
<dbReference type="STRING" id="515635.Dtur_1048"/>
<dbReference type="CDD" id="cd03424">
    <property type="entry name" value="NUDIX_ADPRase_Nudt5_UGPPase_Nudt14"/>
    <property type="match status" value="1"/>
</dbReference>
<dbReference type="InterPro" id="IPR020476">
    <property type="entry name" value="Nudix_hydrolase"/>
</dbReference>
<dbReference type="GO" id="GO:0016462">
    <property type="term" value="F:pyrophosphatase activity"/>
    <property type="evidence" value="ECO:0007669"/>
    <property type="project" value="UniProtKB-ARBA"/>
</dbReference>
<gene>
    <name evidence="10" type="ordered locus">Dtur_1048</name>
</gene>
<dbReference type="GO" id="GO:0019693">
    <property type="term" value="P:ribose phosphate metabolic process"/>
    <property type="evidence" value="ECO:0000318"/>
    <property type="project" value="GO_Central"/>
</dbReference>
<name>B8E251_DICTD</name>
<keyword evidence="5 8" id="KW-0378">Hydrolase</keyword>
<sequence length="184" mass="21490">MIEEVKIELEEKIIEESEKYKGRIITVKEYRVVLINGKETKREVVHHPGAVAILPILEDGSLFFVKQYRLPAKKILLEIPAGKLDQGENPEECAYRELEEEIGYVPGNLRLIHTFYPSPGISNEILYLFEATNLRKTKNNPDEDEFLEVITLNKEEVKRYLFENRFEDSKTLIGVYYYLYSRGS</sequence>
<comment type="similarity">
    <text evidence="3">Belongs to the Nudix hydrolase family. NudK subfamily.</text>
</comment>
<dbReference type="GO" id="GO:0006753">
    <property type="term" value="P:nucleoside phosphate metabolic process"/>
    <property type="evidence" value="ECO:0000318"/>
    <property type="project" value="GO_Central"/>
</dbReference>
<dbReference type="Gene3D" id="3.90.79.10">
    <property type="entry name" value="Nucleoside Triphosphate Pyrophosphohydrolase"/>
    <property type="match status" value="1"/>
</dbReference>
<dbReference type="KEGG" id="dtu:Dtur_1048"/>
<dbReference type="GO" id="GO:0005829">
    <property type="term" value="C:cytosol"/>
    <property type="evidence" value="ECO:0000318"/>
    <property type="project" value="GO_Central"/>
</dbReference>
<dbReference type="Proteomes" id="UP000007719">
    <property type="component" value="Chromosome"/>
</dbReference>
<dbReference type="eggNOG" id="COG0494">
    <property type="taxonomic scope" value="Bacteria"/>
</dbReference>
<proteinExistence type="inferred from homology"/>
<dbReference type="Pfam" id="PF00293">
    <property type="entry name" value="NUDIX"/>
    <property type="match status" value="1"/>
</dbReference>